<comment type="similarity">
    <text evidence="2 8">Belongs to the glycosyl hydrolase 42 family.</text>
</comment>
<dbReference type="CDD" id="cd03143">
    <property type="entry name" value="A4_beta-galactosidase_middle_domain"/>
    <property type="match status" value="1"/>
</dbReference>
<dbReference type="Gene3D" id="3.20.20.80">
    <property type="entry name" value="Glycosidases"/>
    <property type="match status" value="1"/>
</dbReference>
<dbReference type="InterPro" id="IPR017853">
    <property type="entry name" value="GH"/>
</dbReference>
<dbReference type="InterPro" id="IPR013780">
    <property type="entry name" value="Glyco_hydro_b"/>
</dbReference>
<dbReference type="InterPro" id="IPR013529">
    <property type="entry name" value="Glyco_hydro_42_N"/>
</dbReference>
<dbReference type="InterPro" id="IPR013738">
    <property type="entry name" value="Beta_galactosidase_Trimer"/>
</dbReference>
<dbReference type="Pfam" id="PF08533">
    <property type="entry name" value="Glyco_hydro_42C"/>
    <property type="match status" value="1"/>
</dbReference>
<dbReference type="PIRSF" id="PIRSF001084">
    <property type="entry name" value="B-galactosidase"/>
    <property type="match status" value="1"/>
</dbReference>
<proteinExistence type="inferred from homology"/>
<dbReference type="InterPro" id="IPR029062">
    <property type="entry name" value="Class_I_gatase-like"/>
</dbReference>
<dbReference type="RefSeq" id="WP_342593048.1">
    <property type="nucleotide sequence ID" value="NZ_JAGGLV010000018.1"/>
</dbReference>
<evidence type="ECO:0000256" key="4">
    <source>
        <dbReference type="ARBA" id="ARBA00022723"/>
    </source>
</evidence>
<dbReference type="EC" id="3.2.1.23" evidence="3 8"/>
<dbReference type="Pfam" id="PF08532">
    <property type="entry name" value="Glyco_hydro_42M"/>
    <property type="match status" value="1"/>
</dbReference>
<comment type="caution">
    <text evidence="12">The sequence shown here is derived from an EMBL/GenBank/DDBJ whole genome shotgun (WGS) entry which is preliminary data.</text>
</comment>
<evidence type="ECO:0000259" key="11">
    <source>
        <dbReference type="Pfam" id="PF08533"/>
    </source>
</evidence>
<evidence type="ECO:0000256" key="6">
    <source>
        <dbReference type="ARBA" id="ARBA00022833"/>
    </source>
</evidence>
<dbReference type="EMBL" id="JAGGLV010000018">
    <property type="protein sequence ID" value="MBP2114529.1"/>
    <property type="molecule type" value="Genomic_DNA"/>
</dbReference>
<reference evidence="12 13" key="1">
    <citation type="submission" date="2021-03" db="EMBL/GenBank/DDBJ databases">
        <title>Genomic Encyclopedia of Type Strains, Phase IV (KMG-IV): sequencing the most valuable type-strain genomes for metagenomic binning, comparative biology and taxonomic classification.</title>
        <authorList>
            <person name="Goeker M."/>
        </authorList>
    </citation>
    <scope>NUCLEOTIDE SEQUENCE [LARGE SCALE GENOMIC DNA]</scope>
    <source>
        <strain evidence="12 13">DSM 101953</strain>
    </source>
</reference>
<dbReference type="SUPFAM" id="SSF51445">
    <property type="entry name" value="(Trans)glycosidases"/>
    <property type="match status" value="1"/>
</dbReference>
<keyword evidence="5 8" id="KW-0378">Hydrolase</keyword>
<sequence length="698" mass="78719">MIEVYSNQSLVHYDKRELGTIRERNDYSNVQIGVDYYPEHWDESMWEKDIKLMKETGVKVVRVAEFAWSRLEPSDGSFDFAWLDRALDLFHAYGIQIVIGTPTATPPRWLTSAYPDVLPILADGGVFHPGVRGHRCYNSASLRKYGRRIIEALARQYSSHPAVIGWQTDNEFSMLDCCCDSCNLAFRDWVQQKYGTLEQLNSEWGTVVWSGSYSSWSELTVPYGASPFQNPSLLLDFQRFQWDSVIAFQKSQIDVLRAICPHHFITHNFHSYPQRLDMHGLAEELDVAAFDYYPNPSPKKQATAPYSGALSLDLTRGIKRRGFWIMEQLSGPPGCWFPMWRTPYPGLIRAYAWQAIARGADTVVHFRWRSAAAGAEQFWHGLIDHSNVPGRRFAEFGQLCSEVNALAPLLEGTLVMSQTAILYSHEQLAALRIQPQAEGLDYYDNIKQYHRALTKRGISCDVVDWRQPLEGYKLVIVPSLYLHDEEAAQALESFAEGGGTVILMSRSGVKNMNNICVMQPLPGLFSRAAGITVEEYDPVGDEVHTLRDAEGNLYACSHWCDILCLEGAEPIAWYEDDYYAGVPAATLNRFGAGKVYYIGTDPGEDYWLKLLGDIALDAGLEQFAELPEGVQAFKRTGENRELLFLLNLSRTAQSIRLEKHYRSALTGNLETGTVMLPPFAVQILQAVSSGLQEAGVRQ</sequence>
<dbReference type="PANTHER" id="PTHR36447">
    <property type="entry name" value="BETA-GALACTOSIDASE GANA"/>
    <property type="match status" value="1"/>
</dbReference>
<name>A0ABS4NWU7_9BACL</name>
<dbReference type="Proteomes" id="UP000773462">
    <property type="component" value="Unassembled WGS sequence"/>
</dbReference>
<evidence type="ECO:0000256" key="5">
    <source>
        <dbReference type="ARBA" id="ARBA00022801"/>
    </source>
</evidence>
<evidence type="ECO:0000256" key="8">
    <source>
        <dbReference type="PIRNR" id="PIRNR001084"/>
    </source>
</evidence>
<gene>
    <name evidence="12" type="ORF">J2Z70_004698</name>
</gene>
<dbReference type="GO" id="GO:0004565">
    <property type="term" value="F:beta-galactosidase activity"/>
    <property type="evidence" value="ECO:0007669"/>
    <property type="project" value="UniProtKB-EC"/>
</dbReference>
<keyword evidence="4" id="KW-0479">Metal-binding</keyword>
<feature type="domain" description="Glycoside hydrolase family 42 N-terminal" evidence="9">
    <location>
        <begin position="35"/>
        <end position="405"/>
    </location>
</feature>
<evidence type="ECO:0000256" key="3">
    <source>
        <dbReference type="ARBA" id="ARBA00012756"/>
    </source>
</evidence>
<dbReference type="Gene3D" id="2.60.40.1180">
    <property type="entry name" value="Golgi alpha-mannosidase II"/>
    <property type="match status" value="1"/>
</dbReference>
<organism evidence="12 13">
    <name type="scientific">Paenibacillus silagei</name>
    <dbReference type="NCBI Taxonomy" id="1670801"/>
    <lineage>
        <taxon>Bacteria</taxon>
        <taxon>Bacillati</taxon>
        <taxon>Bacillota</taxon>
        <taxon>Bacilli</taxon>
        <taxon>Bacillales</taxon>
        <taxon>Paenibacillaceae</taxon>
        <taxon>Paenibacillus</taxon>
    </lineage>
</organism>
<evidence type="ECO:0000256" key="1">
    <source>
        <dbReference type="ARBA" id="ARBA00001412"/>
    </source>
</evidence>
<evidence type="ECO:0000256" key="7">
    <source>
        <dbReference type="ARBA" id="ARBA00023295"/>
    </source>
</evidence>
<dbReference type="PANTHER" id="PTHR36447:SF2">
    <property type="entry name" value="BETA-GALACTOSIDASE YESZ"/>
    <property type="match status" value="1"/>
</dbReference>
<protein>
    <recommendedName>
        <fullName evidence="3 8">Beta-galactosidase</fullName>
        <shortName evidence="8">Beta-gal</shortName>
        <ecNumber evidence="3 8">3.2.1.23</ecNumber>
    </recommendedName>
</protein>
<evidence type="ECO:0000313" key="13">
    <source>
        <dbReference type="Proteomes" id="UP000773462"/>
    </source>
</evidence>
<keyword evidence="6" id="KW-0862">Zinc</keyword>
<keyword evidence="7 8" id="KW-0326">Glycosidase</keyword>
<dbReference type="SUPFAM" id="SSF52317">
    <property type="entry name" value="Class I glutamine amidotransferase-like"/>
    <property type="match status" value="1"/>
</dbReference>
<evidence type="ECO:0000256" key="2">
    <source>
        <dbReference type="ARBA" id="ARBA00005940"/>
    </source>
</evidence>
<accession>A0ABS4NWU7</accession>
<evidence type="ECO:0000313" key="12">
    <source>
        <dbReference type="EMBL" id="MBP2114529.1"/>
    </source>
</evidence>
<keyword evidence="13" id="KW-1185">Reference proteome</keyword>
<evidence type="ECO:0000259" key="9">
    <source>
        <dbReference type="Pfam" id="PF02449"/>
    </source>
</evidence>
<feature type="domain" description="Beta-galactosidase C-terminal" evidence="11">
    <location>
        <begin position="629"/>
        <end position="685"/>
    </location>
</feature>
<dbReference type="Gene3D" id="3.40.50.880">
    <property type="match status" value="1"/>
</dbReference>
<dbReference type="InterPro" id="IPR003476">
    <property type="entry name" value="Glyco_hydro_42"/>
</dbReference>
<comment type="catalytic activity">
    <reaction evidence="1 8">
        <text>Hydrolysis of terminal non-reducing beta-D-galactose residues in beta-D-galactosides.</text>
        <dbReference type="EC" id="3.2.1.23"/>
    </reaction>
</comment>
<feature type="domain" description="Beta-galactosidase trimerisation" evidence="10">
    <location>
        <begin position="418"/>
        <end position="620"/>
    </location>
</feature>
<dbReference type="Pfam" id="PF02449">
    <property type="entry name" value="Glyco_hydro_42"/>
    <property type="match status" value="1"/>
</dbReference>
<dbReference type="InterPro" id="IPR013739">
    <property type="entry name" value="Beta_galactosidase_C"/>
</dbReference>
<evidence type="ECO:0000259" key="10">
    <source>
        <dbReference type="Pfam" id="PF08532"/>
    </source>
</evidence>